<keyword evidence="3" id="KW-0436">Ligase</keyword>
<dbReference type="Gene3D" id="3.30.300.30">
    <property type="match status" value="1"/>
</dbReference>
<protein>
    <submittedName>
        <fullName evidence="4">Nonribosomal peptide synthetase</fullName>
    </submittedName>
</protein>
<dbReference type="AlphaFoldDB" id="A0A2K3QPQ4"/>
<dbReference type="PANTHER" id="PTHR45527">
    <property type="entry name" value="NONRIBOSOMAL PEPTIDE SYNTHETASE"/>
    <property type="match status" value="1"/>
</dbReference>
<keyword evidence="1" id="KW-0596">Phosphopantetheine</keyword>
<reference evidence="4 5" key="1">
    <citation type="submission" date="2017-08" db="EMBL/GenBank/DDBJ databases">
        <title>Harnessing the power of phylogenomics to disentangle the directionality and signatures of interkingdom host jumping in the parasitic fungal genus Tolypocladium.</title>
        <authorList>
            <person name="Quandt C.A."/>
            <person name="Patterson W."/>
            <person name="Spatafora J.W."/>
        </authorList>
    </citation>
    <scope>NUCLEOTIDE SEQUENCE [LARGE SCALE GENOMIC DNA]</scope>
    <source>
        <strain evidence="4 5">CBS 113982</strain>
    </source>
</reference>
<dbReference type="GO" id="GO:0043041">
    <property type="term" value="P:amino acid activation for nonribosomal peptide biosynthetic process"/>
    <property type="evidence" value="ECO:0007669"/>
    <property type="project" value="TreeGrafter"/>
</dbReference>
<name>A0A2K3QPQ4_9HYPO</name>
<comment type="caution">
    <text evidence="4">The sequence shown here is derived from an EMBL/GenBank/DDBJ whole genome shotgun (WGS) entry which is preliminary data.</text>
</comment>
<sequence length="311" mass="33921">MKVVGLVRESGATLTTSDLFGRPRLADLALTVRKDVGDSKSEPIVPFCLLEDEDEGLQDTIRAAATQCGVDVGDIKDIYPCTPMQEALLALCMKQQGDYVAKLAFGLPINVDIGRLHSAWQAVCDANLILRYIGPKDGQVKLNNQCMEPEEVESQLKSSFPADATVIIEAVVLTSSTGHPRLFAFVHLGSEGHNGTTGTEKAPVFLTPDESFISMCRAAKARLLGSLPHYMIPGAFILLNHIPEMETGKIDRPLLSQAAGSLSSDDLDRLLNLCTQKQLPSNDKERKRVDLWAELLKSNPITMSLLAMLFM</sequence>
<dbReference type="InterPro" id="IPR023213">
    <property type="entry name" value="CAT-like_dom_sf"/>
</dbReference>
<evidence type="ECO:0000256" key="1">
    <source>
        <dbReference type="ARBA" id="ARBA00022450"/>
    </source>
</evidence>
<dbReference type="EMBL" id="NRSZ01000100">
    <property type="protein sequence ID" value="PNY29522.1"/>
    <property type="molecule type" value="Genomic_DNA"/>
</dbReference>
<accession>A0A2K3QPQ4</accession>
<dbReference type="Gene3D" id="3.30.559.10">
    <property type="entry name" value="Chloramphenicol acetyltransferase-like domain"/>
    <property type="match status" value="1"/>
</dbReference>
<keyword evidence="2" id="KW-0597">Phosphoprotein</keyword>
<dbReference type="InterPro" id="IPR045851">
    <property type="entry name" value="AMP-bd_C_sf"/>
</dbReference>
<dbReference type="OrthoDB" id="4889564at2759"/>
<dbReference type="GO" id="GO:0005737">
    <property type="term" value="C:cytoplasm"/>
    <property type="evidence" value="ECO:0007669"/>
    <property type="project" value="TreeGrafter"/>
</dbReference>
<dbReference type="GO" id="GO:0031177">
    <property type="term" value="F:phosphopantetheine binding"/>
    <property type="evidence" value="ECO:0007669"/>
    <property type="project" value="TreeGrafter"/>
</dbReference>
<dbReference type="GO" id="GO:0016874">
    <property type="term" value="F:ligase activity"/>
    <property type="evidence" value="ECO:0007669"/>
    <property type="project" value="UniProtKB-KW"/>
</dbReference>
<keyword evidence="5" id="KW-1185">Reference proteome</keyword>
<evidence type="ECO:0000256" key="2">
    <source>
        <dbReference type="ARBA" id="ARBA00022553"/>
    </source>
</evidence>
<dbReference type="PANTHER" id="PTHR45527:SF3">
    <property type="entry name" value="SIDEROPHORE SYNTHETASE (EUROFUNG)"/>
    <property type="match status" value="1"/>
</dbReference>
<gene>
    <name evidence="4" type="ORF">TCAP_00559</name>
</gene>
<organism evidence="4 5">
    <name type="scientific">Tolypocladium capitatum</name>
    <dbReference type="NCBI Taxonomy" id="45235"/>
    <lineage>
        <taxon>Eukaryota</taxon>
        <taxon>Fungi</taxon>
        <taxon>Dikarya</taxon>
        <taxon>Ascomycota</taxon>
        <taxon>Pezizomycotina</taxon>
        <taxon>Sordariomycetes</taxon>
        <taxon>Hypocreomycetidae</taxon>
        <taxon>Hypocreales</taxon>
        <taxon>Ophiocordycipitaceae</taxon>
        <taxon>Tolypocladium</taxon>
    </lineage>
</organism>
<proteinExistence type="predicted"/>
<evidence type="ECO:0000313" key="4">
    <source>
        <dbReference type="EMBL" id="PNY29522.1"/>
    </source>
</evidence>
<evidence type="ECO:0000313" key="5">
    <source>
        <dbReference type="Proteomes" id="UP000236621"/>
    </source>
</evidence>
<evidence type="ECO:0000256" key="3">
    <source>
        <dbReference type="ARBA" id="ARBA00022598"/>
    </source>
</evidence>
<dbReference type="GO" id="GO:0044550">
    <property type="term" value="P:secondary metabolite biosynthetic process"/>
    <property type="evidence" value="ECO:0007669"/>
    <property type="project" value="TreeGrafter"/>
</dbReference>
<dbReference type="STRING" id="45235.A0A2K3QPQ4"/>
<dbReference type="Proteomes" id="UP000236621">
    <property type="component" value="Unassembled WGS sequence"/>
</dbReference>
<dbReference type="SUPFAM" id="SSF56801">
    <property type="entry name" value="Acetyl-CoA synthetase-like"/>
    <property type="match status" value="1"/>
</dbReference>